<reference evidence="6" key="3">
    <citation type="submission" date="2025-09" db="UniProtKB">
        <authorList>
            <consortium name="Ensembl"/>
        </authorList>
    </citation>
    <scope>IDENTIFICATION</scope>
</reference>
<reference evidence="7" key="1">
    <citation type="submission" date="2011-08" db="EMBL/GenBank/DDBJ databases">
        <title>The draft genome of Latimeria chalumnae.</title>
        <authorList>
            <person name="Di Palma F."/>
            <person name="Alfoldi J."/>
            <person name="Johnson J."/>
            <person name="Berlin A."/>
            <person name="Gnerre S."/>
            <person name="Jaffe D."/>
            <person name="MacCallum I."/>
            <person name="Young S."/>
            <person name="Walker B.J."/>
            <person name="Lander E."/>
            <person name="Lindblad-Toh K."/>
        </authorList>
    </citation>
    <scope>NUCLEOTIDE SEQUENCE [LARGE SCALE GENOMIC DNA]</scope>
    <source>
        <strain evidence="7">Wild caught</strain>
    </source>
</reference>
<dbReference type="GO" id="GO:0034587">
    <property type="term" value="P:piRNA processing"/>
    <property type="evidence" value="ECO:0007669"/>
    <property type="project" value="TreeGrafter"/>
</dbReference>
<organism evidence="6 7">
    <name type="scientific">Latimeria chalumnae</name>
    <name type="common">Coelacanth</name>
    <dbReference type="NCBI Taxonomy" id="7897"/>
    <lineage>
        <taxon>Eukaryota</taxon>
        <taxon>Metazoa</taxon>
        <taxon>Chordata</taxon>
        <taxon>Craniata</taxon>
        <taxon>Vertebrata</taxon>
        <taxon>Euteleostomi</taxon>
        <taxon>Coelacanthiformes</taxon>
        <taxon>Coelacanthidae</taxon>
        <taxon>Latimeria</taxon>
    </lineage>
</organism>
<accession>H3BI11</accession>
<keyword evidence="4" id="KW-0413">Isomerase</keyword>
<comment type="similarity">
    <text evidence="1">Belongs to the FKBP6 family.</text>
</comment>
<dbReference type="PROSITE" id="PS50059">
    <property type="entry name" value="FKBP_PPIASE"/>
    <property type="match status" value="1"/>
</dbReference>
<dbReference type="GO" id="GO:0005737">
    <property type="term" value="C:cytoplasm"/>
    <property type="evidence" value="ECO:0007669"/>
    <property type="project" value="TreeGrafter"/>
</dbReference>
<evidence type="ECO:0000313" key="6">
    <source>
        <dbReference type="Ensembl" id="ENSLACP00000021532.1"/>
    </source>
</evidence>
<gene>
    <name evidence="6" type="primary">FKBP6</name>
</gene>
<proteinExistence type="inferred from homology"/>
<dbReference type="EMBL" id="AFYH01004585">
    <property type="status" value="NOT_ANNOTATED_CDS"/>
    <property type="molecule type" value="Genomic_DNA"/>
</dbReference>
<reference evidence="6" key="2">
    <citation type="submission" date="2025-08" db="UniProtKB">
        <authorList>
            <consortium name="Ensembl"/>
        </authorList>
    </citation>
    <scope>IDENTIFICATION</scope>
</reference>
<dbReference type="Proteomes" id="UP000008672">
    <property type="component" value="Unassembled WGS sequence"/>
</dbReference>
<evidence type="ECO:0000256" key="2">
    <source>
        <dbReference type="ARBA" id="ARBA00022737"/>
    </source>
</evidence>
<dbReference type="Pfam" id="PF00254">
    <property type="entry name" value="FKBP_C"/>
    <property type="match status" value="1"/>
</dbReference>
<dbReference type="Gene3D" id="1.25.40.10">
    <property type="entry name" value="Tetratricopeptide repeat domain"/>
    <property type="match status" value="1"/>
</dbReference>
<name>H3BI11_LATCH</name>
<dbReference type="SMART" id="SM00028">
    <property type="entry name" value="TPR"/>
    <property type="match status" value="3"/>
</dbReference>
<dbReference type="Pfam" id="PF14559">
    <property type="entry name" value="TPR_19"/>
    <property type="match status" value="1"/>
</dbReference>
<dbReference type="AlphaFoldDB" id="H3BI11"/>
<dbReference type="GeneTree" id="ENSGT00940000158514"/>
<keyword evidence="3" id="KW-0802">TPR repeat</keyword>
<evidence type="ECO:0000256" key="4">
    <source>
        <dbReference type="PROSITE-ProRule" id="PRU00277"/>
    </source>
</evidence>
<dbReference type="InterPro" id="IPR042282">
    <property type="entry name" value="FKBP6/shu"/>
</dbReference>
<dbReference type="SUPFAM" id="SSF48452">
    <property type="entry name" value="TPR-like"/>
    <property type="match status" value="1"/>
</dbReference>
<dbReference type="Ensembl" id="ENSLACT00000021673.1">
    <property type="protein sequence ID" value="ENSLACP00000021532.1"/>
    <property type="gene ID" value="ENSLACG00000018921.2"/>
</dbReference>
<dbReference type="PANTHER" id="PTHR46674">
    <property type="entry name" value="INACTIVE PEPTIDYL-PROLYL CIS-TRANS ISOMERASE FKBP6"/>
    <property type="match status" value="1"/>
</dbReference>
<comment type="catalytic activity">
    <reaction evidence="4">
        <text>[protein]-peptidylproline (omega=180) = [protein]-peptidylproline (omega=0)</text>
        <dbReference type="Rhea" id="RHEA:16237"/>
        <dbReference type="Rhea" id="RHEA-COMP:10747"/>
        <dbReference type="Rhea" id="RHEA-COMP:10748"/>
        <dbReference type="ChEBI" id="CHEBI:83833"/>
        <dbReference type="ChEBI" id="CHEBI:83834"/>
        <dbReference type="EC" id="5.2.1.8"/>
    </reaction>
</comment>
<dbReference type="GO" id="GO:0003755">
    <property type="term" value="F:peptidyl-prolyl cis-trans isomerase activity"/>
    <property type="evidence" value="ECO:0007669"/>
    <property type="project" value="UniProtKB-KW"/>
</dbReference>
<sequence length="306" mass="34981">YQRLAQQMQDVTGDTGVLKEVIQAGAGEMVPPSASVAVNFSGYLEYLDKPFDTNCNKRNPRLMKLGEDITLLGMEIGLHTMKKGEFSRFLFKPEYAYGEMGCPPLIPPHSTVLFEVELQDFLDTSESDEFLDLTPEQQDSFVLEKVLKVADIERGFGNYLFQQKRYADAKDRYKRASLVLQRRPEGEAEQHQINSAKLLVFLNLSLTYLRLNRPSRTLMYGEQALKIDQRNPKALFRCGQACFALNDYEKARDFLIRAQREQPCNADINNELKKLNRETIQDVLCVCACMCARAFSGRQSRTRCVC</sequence>
<dbReference type="InterPro" id="IPR011990">
    <property type="entry name" value="TPR-like_helical_dom_sf"/>
</dbReference>
<evidence type="ECO:0000256" key="3">
    <source>
        <dbReference type="ARBA" id="ARBA00022803"/>
    </source>
</evidence>
<dbReference type="GO" id="GO:0007283">
    <property type="term" value="P:spermatogenesis"/>
    <property type="evidence" value="ECO:0007669"/>
    <property type="project" value="TreeGrafter"/>
</dbReference>
<keyword evidence="4" id="KW-0697">Rotamase</keyword>
<keyword evidence="2" id="KW-0677">Repeat</keyword>
<dbReference type="InterPro" id="IPR019734">
    <property type="entry name" value="TPR_rpt"/>
</dbReference>
<dbReference type="SUPFAM" id="SSF54534">
    <property type="entry name" value="FKBP-like"/>
    <property type="match status" value="1"/>
</dbReference>
<dbReference type="Gene3D" id="3.10.50.40">
    <property type="match status" value="1"/>
</dbReference>
<dbReference type="InterPro" id="IPR046357">
    <property type="entry name" value="PPIase_dom_sf"/>
</dbReference>
<dbReference type="GO" id="GO:0051879">
    <property type="term" value="F:Hsp90 protein binding"/>
    <property type="evidence" value="ECO:0007669"/>
    <property type="project" value="TreeGrafter"/>
</dbReference>
<evidence type="ECO:0000313" key="7">
    <source>
        <dbReference type="Proteomes" id="UP000008672"/>
    </source>
</evidence>
<dbReference type="EMBL" id="AFYH01004586">
    <property type="status" value="NOT_ANNOTATED_CDS"/>
    <property type="molecule type" value="Genomic_DNA"/>
</dbReference>
<feature type="domain" description="PPIase FKBP-type" evidence="5">
    <location>
        <begin position="33"/>
        <end position="122"/>
    </location>
</feature>
<evidence type="ECO:0000256" key="1">
    <source>
        <dbReference type="ARBA" id="ARBA00009648"/>
    </source>
</evidence>
<evidence type="ECO:0000259" key="5">
    <source>
        <dbReference type="PROSITE" id="PS50059"/>
    </source>
</evidence>
<dbReference type="PANTHER" id="PTHR46674:SF1">
    <property type="entry name" value="INACTIVE PEPTIDYL-PROLYL CIS-TRANS ISOMERASE FKBP6"/>
    <property type="match status" value="1"/>
</dbReference>
<dbReference type="FunFam" id="3.10.50.40:FF:000030">
    <property type="entry name" value="Peptidylprolyl isomerase"/>
    <property type="match status" value="1"/>
</dbReference>
<protein>
    <recommendedName>
        <fullName evidence="4">peptidylprolyl isomerase</fullName>
        <ecNumber evidence="4">5.2.1.8</ecNumber>
    </recommendedName>
</protein>
<dbReference type="InterPro" id="IPR001179">
    <property type="entry name" value="PPIase_FKBP_dom"/>
</dbReference>
<dbReference type="EC" id="5.2.1.8" evidence="4"/>
<keyword evidence="7" id="KW-1185">Reference proteome</keyword>